<dbReference type="Proteomes" id="UP001430953">
    <property type="component" value="Unassembled WGS sequence"/>
</dbReference>
<comment type="caution">
    <text evidence="1">The sequence shown here is derived from an EMBL/GenBank/DDBJ whole genome shotgun (WGS) entry which is preliminary data.</text>
</comment>
<evidence type="ECO:0000313" key="1">
    <source>
        <dbReference type="EMBL" id="KAL0125990.1"/>
    </source>
</evidence>
<accession>A0AAW2GEG7</accession>
<reference evidence="1 2" key="1">
    <citation type="submission" date="2023-03" db="EMBL/GenBank/DDBJ databases">
        <title>High recombination rates correlate with genetic variation in Cardiocondyla obscurior ants.</title>
        <authorList>
            <person name="Errbii M."/>
        </authorList>
    </citation>
    <scope>NUCLEOTIDE SEQUENCE [LARGE SCALE GENOMIC DNA]</scope>
    <source>
        <strain evidence="1">Alpha-2009</strain>
        <tissue evidence="1">Whole body</tissue>
    </source>
</reference>
<dbReference type="AlphaFoldDB" id="A0AAW2GEG7"/>
<name>A0AAW2GEG7_9HYME</name>
<sequence>MSRGSKTYPLVKYLKCCSEIKSEINMIYGQTRFLTIKKKIYVRRARRRTAACVTLRFLSYSACMWKFTNAIIPLIDLRSLKLNPARVSDIKLFR</sequence>
<gene>
    <name evidence="1" type="ORF">PUN28_004808</name>
</gene>
<organism evidence="1 2">
    <name type="scientific">Cardiocondyla obscurior</name>
    <dbReference type="NCBI Taxonomy" id="286306"/>
    <lineage>
        <taxon>Eukaryota</taxon>
        <taxon>Metazoa</taxon>
        <taxon>Ecdysozoa</taxon>
        <taxon>Arthropoda</taxon>
        <taxon>Hexapoda</taxon>
        <taxon>Insecta</taxon>
        <taxon>Pterygota</taxon>
        <taxon>Neoptera</taxon>
        <taxon>Endopterygota</taxon>
        <taxon>Hymenoptera</taxon>
        <taxon>Apocrita</taxon>
        <taxon>Aculeata</taxon>
        <taxon>Formicoidea</taxon>
        <taxon>Formicidae</taxon>
        <taxon>Myrmicinae</taxon>
        <taxon>Cardiocondyla</taxon>
    </lineage>
</organism>
<keyword evidence="2" id="KW-1185">Reference proteome</keyword>
<proteinExistence type="predicted"/>
<dbReference type="EMBL" id="JADYXP020000004">
    <property type="protein sequence ID" value="KAL0125990.1"/>
    <property type="molecule type" value="Genomic_DNA"/>
</dbReference>
<evidence type="ECO:0000313" key="2">
    <source>
        <dbReference type="Proteomes" id="UP001430953"/>
    </source>
</evidence>
<protein>
    <submittedName>
        <fullName evidence="1">Uncharacterized protein</fullName>
    </submittedName>
</protein>